<name>A0A645FNG5_9ZZZZ</name>
<comment type="caution">
    <text evidence="2">The sequence shown here is derived from an EMBL/GenBank/DDBJ whole genome shotgun (WGS) entry which is preliminary data.</text>
</comment>
<sequence length="227" mass="23536">MRIGGQHAVHQHLGLTCHRVLHRLHAALVGHIHPFGAGDAGQLHAGQMGSTARCGDGKVQVLLLGQLHQLLEIAGLDGGVHHQHMGRIGQHGCTAQRLGRIEAELGIDGGRDGQRAEIAEQPGIAVGRCTGDELSAQIAIGAGLVVDHHGLLELLGDQLPDGARNDVGAAAGRIGNDQADGLAGPGIGSQQCGRQQTACRQGQQRAQKVRASDHGEMSPCCGQSSYN</sequence>
<evidence type="ECO:0000313" key="2">
    <source>
        <dbReference type="EMBL" id="MPN13733.1"/>
    </source>
</evidence>
<accession>A0A645FNG5</accession>
<evidence type="ECO:0000256" key="1">
    <source>
        <dbReference type="SAM" id="MobiDB-lite"/>
    </source>
</evidence>
<reference evidence="2" key="1">
    <citation type="submission" date="2019-08" db="EMBL/GenBank/DDBJ databases">
        <authorList>
            <person name="Kucharzyk K."/>
            <person name="Murdoch R.W."/>
            <person name="Higgins S."/>
            <person name="Loffler F."/>
        </authorList>
    </citation>
    <scope>NUCLEOTIDE SEQUENCE</scope>
</reference>
<organism evidence="2">
    <name type="scientific">bioreactor metagenome</name>
    <dbReference type="NCBI Taxonomy" id="1076179"/>
    <lineage>
        <taxon>unclassified sequences</taxon>
        <taxon>metagenomes</taxon>
        <taxon>ecological metagenomes</taxon>
    </lineage>
</organism>
<proteinExistence type="predicted"/>
<protein>
    <submittedName>
        <fullName evidence="2">Uncharacterized protein</fullName>
    </submittedName>
</protein>
<gene>
    <name evidence="2" type="ORF">SDC9_161057</name>
</gene>
<dbReference type="EMBL" id="VSSQ01060277">
    <property type="protein sequence ID" value="MPN13733.1"/>
    <property type="molecule type" value="Genomic_DNA"/>
</dbReference>
<feature type="region of interest" description="Disordered" evidence="1">
    <location>
        <begin position="201"/>
        <end position="227"/>
    </location>
</feature>
<dbReference type="AlphaFoldDB" id="A0A645FNG5"/>